<sequence length="132" mass="14509">MALTRHIHVTTQVEGLHRWPDAGPPDEYLAASHRHLFVASVEISVEHSDRELEINAVARWLTTVLGSFAEPPDRPDGPLDFGAQSCEHLAERLVAAITERYGTHRRVRCTVAEDGILGGGVQWDPDPAEAGQ</sequence>
<gene>
    <name evidence="1" type="ORF">Vqi01_49610</name>
</gene>
<protein>
    <recommendedName>
        <fullName evidence="3">Queuosine biosynthesis protein QueD</fullName>
    </recommendedName>
</protein>
<evidence type="ECO:0000313" key="1">
    <source>
        <dbReference type="EMBL" id="GIJ29799.1"/>
    </source>
</evidence>
<evidence type="ECO:0008006" key="3">
    <source>
        <dbReference type="Google" id="ProtNLM"/>
    </source>
</evidence>
<dbReference type="EMBL" id="BOPC01000084">
    <property type="protein sequence ID" value="GIJ29799.1"/>
    <property type="molecule type" value="Genomic_DNA"/>
</dbReference>
<keyword evidence="2" id="KW-1185">Reference proteome</keyword>
<comment type="caution">
    <text evidence="1">The sequence shown here is derived from an EMBL/GenBank/DDBJ whole genome shotgun (WGS) entry which is preliminary data.</text>
</comment>
<reference evidence="1 2" key="1">
    <citation type="submission" date="2021-01" db="EMBL/GenBank/DDBJ databases">
        <title>Whole genome shotgun sequence of Verrucosispora qiuiae NBRC 106684.</title>
        <authorList>
            <person name="Komaki H."/>
            <person name="Tamura T."/>
        </authorList>
    </citation>
    <scope>NUCLEOTIDE SEQUENCE [LARGE SCALE GENOMIC DNA]</scope>
    <source>
        <strain evidence="1 2">NBRC 106684</strain>
    </source>
</reference>
<accession>A0ABQ4JJU2</accession>
<evidence type="ECO:0000313" key="2">
    <source>
        <dbReference type="Proteomes" id="UP000653076"/>
    </source>
</evidence>
<proteinExistence type="predicted"/>
<dbReference type="Proteomes" id="UP000653076">
    <property type="component" value="Unassembled WGS sequence"/>
</dbReference>
<dbReference type="RefSeq" id="WP_204037254.1">
    <property type="nucleotide sequence ID" value="NZ_BOPC01000084.1"/>
</dbReference>
<organism evidence="1 2">
    <name type="scientific">Micromonospora qiuiae</name>
    <dbReference type="NCBI Taxonomy" id="502268"/>
    <lineage>
        <taxon>Bacteria</taxon>
        <taxon>Bacillati</taxon>
        <taxon>Actinomycetota</taxon>
        <taxon>Actinomycetes</taxon>
        <taxon>Micromonosporales</taxon>
        <taxon>Micromonosporaceae</taxon>
        <taxon>Micromonospora</taxon>
    </lineage>
</organism>
<name>A0ABQ4JJU2_9ACTN</name>